<dbReference type="FunFam" id="4.10.49.10:FF:000001">
    <property type="entry name" value="Cytochrome c oxidase subunit 7C"/>
    <property type="match status" value="1"/>
</dbReference>
<evidence type="ECO:0000256" key="2">
    <source>
        <dbReference type="ARBA" id="ARBA00004673"/>
    </source>
</evidence>
<proteinExistence type="inferred from homology"/>
<evidence type="ECO:0000256" key="7">
    <source>
        <dbReference type="ARBA" id="ARBA00022946"/>
    </source>
</evidence>
<dbReference type="Gene3D" id="4.10.49.10">
    <property type="entry name" value="Cytochrome c oxidase subunit VIIc"/>
    <property type="match status" value="1"/>
</dbReference>
<evidence type="ECO:0000256" key="3">
    <source>
        <dbReference type="ARBA" id="ARBA00010514"/>
    </source>
</evidence>
<feature type="non-terminal residue" evidence="13">
    <location>
        <position position="1"/>
    </location>
</feature>
<dbReference type="SUPFAM" id="SSF81427">
    <property type="entry name" value="Mitochondrial cytochrome c oxidase subunit VIIc (aka VIIIa)"/>
    <property type="match status" value="1"/>
</dbReference>
<reference evidence="13" key="1">
    <citation type="submission" date="2021-02" db="EMBL/GenBank/DDBJ databases">
        <authorList>
            <person name="Nowell W R."/>
        </authorList>
    </citation>
    <scope>NUCLEOTIDE SEQUENCE</scope>
    <source>
        <strain evidence="13">Ploen Becks lab</strain>
    </source>
</reference>
<evidence type="ECO:0000256" key="11">
    <source>
        <dbReference type="ARBA" id="ARBA00031140"/>
    </source>
</evidence>
<keyword evidence="6" id="KW-0999">Mitochondrion inner membrane</keyword>
<dbReference type="GO" id="GO:0045277">
    <property type="term" value="C:respiratory chain complex IV"/>
    <property type="evidence" value="ECO:0007669"/>
    <property type="project" value="InterPro"/>
</dbReference>
<evidence type="ECO:0000256" key="12">
    <source>
        <dbReference type="SAM" id="Phobius"/>
    </source>
</evidence>
<dbReference type="AlphaFoldDB" id="A0A813UN36"/>
<evidence type="ECO:0000313" key="14">
    <source>
        <dbReference type="Proteomes" id="UP000663879"/>
    </source>
</evidence>
<organism evidence="13 14">
    <name type="scientific">Brachionus calyciflorus</name>
    <dbReference type="NCBI Taxonomy" id="104777"/>
    <lineage>
        <taxon>Eukaryota</taxon>
        <taxon>Metazoa</taxon>
        <taxon>Spiralia</taxon>
        <taxon>Gnathifera</taxon>
        <taxon>Rotifera</taxon>
        <taxon>Eurotatoria</taxon>
        <taxon>Monogononta</taxon>
        <taxon>Pseudotrocha</taxon>
        <taxon>Ploima</taxon>
        <taxon>Brachionidae</taxon>
        <taxon>Brachionus</taxon>
    </lineage>
</organism>
<dbReference type="PANTHER" id="PTHR13313">
    <property type="entry name" value="CYTOCHROME C OXIDASE SUBUNIT VIIC"/>
    <property type="match status" value="1"/>
</dbReference>
<dbReference type="CDD" id="cd00929">
    <property type="entry name" value="Cyt_c_Oxidase_VIIc"/>
    <property type="match status" value="1"/>
</dbReference>
<comment type="similarity">
    <text evidence="3">Belongs to the cytochrome c oxidase VIIc family.</text>
</comment>
<feature type="transmembrane region" description="Helical" evidence="12">
    <location>
        <begin position="69"/>
        <end position="88"/>
    </location>
</feature>
<dbReference type="InterPro" id="IPR004202">
    <property type="entry name" value="COX7C/Cox8"/>
</dbReference>
<dbReference type="Pfam" id="PF02935">
    <property type="entry name" value="COX7C"/>
    <property type="match status" value="1"/>
</dbReference>
<evidence type="ECO:0000256" key="4">
    <source>
        <dbReference type="ARBA" id="ARBA00017004"/>
    </source>
</evidence>
<keyword evidence="5 12" id="KW-0812">Transmembrane</keyword>
<dbReference type="OrthoDB" id="9974841at2759"/>
<evidence type="ECO:0000256" key="1">
    <source>
        <dbReference type="ARBA" id="ARBA00004434"/>
    </source>
</evidence>
<evidence type="ECO:0000313" key="13">
    <source>
        <dbReference type="EMBL" id="CAF0825969.1"/>
    </source>
</evidence>
<dbReference type="InterPro" id="IPR036636">
    <property type="entry name" value="COX7C/Cox8_sf"/>
</dbReference>
<accession>A0A813UN36</accession>
<evidence type="ECO:0000256" key="8">
    <source>
        <dbReference type="ARBA" id="ARBA00022989"/>
    </source>
</evidence>
<keyword evidence="14" id="KW-1185">Reference proteome</keyword>
<dbReference type="Proteomes" id="UP000663879">
    <property type="component" value="Unassembled WGS sequence"/>
</dbReference>
<comment type="caution">
    <text evidence="13">The sequence shown here is derived from an EMBL/GenBank/DDBJ whole genome shotgun (WGS) entry which is preliminary data.</text>
</comment>
<dbReference type="GO" id="GO:0005743">
    <property type="term" value="C:mitochondrial inner membrane"/>
    <property type="evidence" value="ECO:0007669"/>
    <property type="project" value="UniProtKB-SubCell"/>
</dbReference>
<dbReference type="EMBL" id="CAJNOC010001007">
    <property type="protein sequence ID" value="CAF0825969.1"/>
    <property type="molecule type" value="Genomic_DNA"/>
</dbReference>
<evidence type="ECO:0000256" key="6">
    <source>
        <dbReference type="ARBA" id="ARBA00022792"/>
    </source>
</evidence>
<keyword evidence="10 12" id="KW-0472">Membrane</keyword>
<comment type="pathway">
    <text evidence="2">Energy metabolism; oxidative phosphorylation.</text>
</comment>
<sequence length="97" mass="10958">NLTKKKLLTLIKMSFLFRKALSKIATPVSRRSIVTTPVRRSGDPLIGHVEQEANPGSNIPFKITNRYKLALLMIFYFGSGFSAPFLVVRHQLLKKNS</sequence>
<dbReference type="PANTHER" id="PTHR13313:SF0">
    <property type="entry name" value="CYTOCHROME C OXIDASE SUBUNIT 7C, MITOCHONDRIAL"/>
    <property type="match status" value="1"/>
</dbReference>
<keyword evidence="7" id="KW-0809">Transit peptide</keyword>
<dbReference type="UniPathway" id="UPA00705"/>
<dbReference type="GO" id="GO:0006123">
    <property type="term" value="P:mitochondrial electron transport, cytochrome c to oxygen"/>
    <property type="evidence" value="ECO:0007669"/>
    <property type="project" value="InterPro"/>
</dbReference>
<comment type="subcellular location">
    <subcellularLocation>
        <location evidence="1">Mitochondrion inner membrane</location>
        <topology evidence="1">Single-pass membrane protein</topology>
    </subcellularLocation>
</comment>
<evidence type="ECO:0000256" key="10">
    <source>
        <dbReference type="ARBA" id="ARBA00023136"/>
    </source>
</evidence>
<evidence type="ECO:0000256" key="5">
    <source>
        <dbReference type="ARBA" id="ARBA00022692"/>
    </source>
</evidence>
<keyword evidence="8 12" id="KW-1133">Transmembrane helix</keyword>
<gene>
    <name evidence="13" type="ORF">OXX778_LOCUS7718</name>
</gene>
<name>A0A813UN36_9BILA</name>
<protein>
    <recommendedName>
        <fullName evidence="4">Cytochrome c oxidase subunit 7C, mitochondrial</fullName>
    </recommendedName>
    <alternativeName>
        <fullName evidence="11">Cytochrome c oxidase polypeptide VIIc</fullName>
    </alternativeName>
</protein>
<evidence type="ECO:0000256" key="9">
    <source>
        <dbReference type="ARBA" id="ARBA00023128"/>
    </source>
</evidence>
<keyword evidence="9" id="KW-0496">Mitochondrion</keyword>